<protein>
    <recommendedName>
        <fullName evidence="10">4-coumarate-CoA ligase</fullName>
    </recommendedName>
</protein>
<accession>A0A8H7DZV4</accession>
<keyword evidence="9" id="KW-1185">Reference proteome</keyword>
<dbReference type="InterPro" id="IPR020845">
    <property type="entry name" value="AMP-binding_CS"/>
</dbReference>
<keyword evidence="3" id="KW-0547">Nucleotide-binding</keyword>
<keyword evidence="5" id="KW-0472">Membrane</keyword>
<gene>
    <name evidence="8" type="ORF">GJ744_004968</name>
</gene>
<dbReference type="GO" id="GO:0016405">
    <property type="term" value="F:CoA-ligase activity"/>
    <property type="evidence" value="ECO:0007669"/>
    <property type="project" value="TreeGrafter"/>
</dbReference>
<keyword evidence="5" id="KW-0812">Transmembrane</keyword>
<dbReference type="PANTHER" id="PTHR24096:SF424">
    <property type="entry name" value="ACETYL-COA SYNTHETASE-LIKE PROTEIN-RELATED"/>
    <property type="match status" value="1"/>
</dbReference>
<evidence type="ECO:0000256" key="1">
    <source>
        <dbReference type="ARBA" id="ARBA00004924"/>
    </source>
</evidence>
<dbReference type="Pfam" id="PF13193">
    <property type="entry name" value="AMP-binding_C"/>
    <property type="match status" value="1"/>
</dbReference>
<comment type="pathway">
    <text evidence="1">Siderophore biosynthesis.</text>
</comment>
<evidence type="ECO:0000256" key="2">
    <source>
        <dbReference type="ARBA" id="ARBA00006432"/>
    </source>
</evidence>
<evidence type="ECO:0000313" key="9">
    <source>
        <dbReference type="Proteomes" id="UP000606974"/>
    </source>
</evidence>
<comment type="caution">
    <text evidence="8">The sequence shown here is derived from an EMBL/GenBank/DDBJ whole genome shotgun (WGS) entry which is preliminary data.</text>
</comment>
<dbReference type="Proteomes" id="UP000606974">
    <property type="component" value="Unassembled WGS sequence"/>
</dbReference>
<dbReference type="PROSITE" id="PS00455">
    <property type="entry name" value="AMP_BINDING"/>
    <property type="match status" value="1"/>
</dbReference>
<evidence type="ECO:0000256" key="3">
    <source>
        <dbReference type="ARBA" id="ARBA00022741"/>
    </source>
</evidence>
<evidence type="ECO:0000256" key="4">
    <source>
        <dbReference type="ARBA" id="ARBA00022840"/>
    </source>
</evidence>
<dbReference type="InterPro" id="IPR042099">
    <property type="entry name" value="ANL_N_sf"/>
</dbReference>
<evidence type="ECO:0000259" key="7">
    <source>
        <dbReference type="Pfam" id="PF13193"/>
    </source>
</evidence>
<dbReference type="Gene3D" id="3.30.300.30">
    <property type="match status" value="1"/>
</dbReference>
<dbReference type="FunFam" id="3.30.300.30:FF:000007">
    <property type="entry name" value="4-coumarate--CoA ligase 2"/>
    <property type="match status" value="1"/>
</dbReference>
<dbReference type="InterPro" id="IPR025110">
    <property type="entry name" value="AMP-bd_C"/>
</dbReference>
<dbReference type="Gene3D" id="3.40.50.12780">
    <property type="entry name" value="N-terminal domain of ligase-like"/>
    <property type="match status" value="1"/>
</dbReference>
<feature type="domain" description="AMP-dependent synthetase/ligase" evidence="6">
    <location>
        <begin position="43"/>
        <end position="421"/>
    </location>
</feature>
<evidence type="ECO:0008006" key="10">
    <source>
        <dbReference type="Google" id="ProtNLM"/>
    </source>
</evidence>
<evidence type="ECO:0000256" key="5">
    <source>
        <dbReference type="SAM" id="Phobius"/>
    </source>
</evidence>
<sequence length="572" mass="63835">MMPYKSRWRVDIPNCALPTLLFKSPSEPLGDKKPCFLDATRPETHYFTPSTFRAWCQRFALGLLRSGKFEKGDRLLMFSGNDLFYPVVFMGVIMAGGVFTGANPSYVARELAYQLKDSDPKLLLCAESSMDIAIEAAKLVGMPKENIFIFNDAVYDVDFSPDLEQQGGSLNWGRLLAAPEDARGFAWDDSSSLQDISQRTIALNYSSGTTGRPKGVEITHANYVSNCTQSVYMASLREDDAERTQRARWLNFLPLYHAMSQNINIAWALLRGVPVYIMQKFDFIQMLEYVQKYRITALGLVPPIVVRLAKHPAVKKYDLTSVEAAMSGAAPLGHEISLEFNKLWPNGQVTLMQGWGMTEATCSVLGWDPNEKPTSHSVGELIANCEAMIMSEDGISEITTRGPDARGELWVRGPNVMKGYWRNPKATAETKTPDGWLKTGDIAYVDHDGKFFIVDRKKELIKVKGNQVAPAELEALLLDHPAVADAAVIGVQTEDGDERPRAYVVLSPDEKSQNTPEEDIVKFVEERVSRHMRLTGGVVYLDVIPKNPSGKILRKRLREKAKEETKVVGSKL</sequence>
<feature type="domain" description="AMP-binding enzyme C-terminal" evidence="7">
    <location>
        <begin position="472"/>
        <end position="551"/>
    </location>
</feature>
<dbReference type="PANTHER" id="PTHR24096">
    <property type="entry name" value="LONG-CHAIN-FATTY-ACID--COA LIGASE"/>
    <property type="match status" value="1"/>
</dbReference>
<dbReference type="AlphaFoldDB" id="A0A8H7DZV4"/>
<dbReference type="InterPro" id="IPR000873">
    <property type="entry name" value="AMP-dep_synth/lig_dom"/>
</dbReference>
<comment type="similarity">
    <text evidence="2">Belongs to the ATP-dependent AMP-binding enzyme family.</text>
</comment>
<dbReference type="InterPro" id="IPR045851">
    <property type="entry name" value="AMP-bd_C_sf"/>
</dbReference>
<dbReference type="OrthoDB" id="6509636at2759"/>
<dbReference type="CDD" id="cd05911">
    <property type="entry name" value="Firefly_Luc_like"/>
    <property type="match status" value="1"/>
</dbReference>
<dbReference type="EMBL" id="JAACFV010000212">
    <property type="protein sequence ID" value="KAF7502873.1"/>
    <property type="molecule type" value="Genomic_DNA"/>
</dbReference>
<dbReference type="GO" id="GO:0005524">
    <property type="term" value="F:ATP binding"/>
    <property type="evidence" value="ECO:0007669"/>
    <property type="project" value="UniProtKB-KW"/>
</dbReference>
<evidence type="ECO:0000259" key="6">
    <source>
        <dbReference type="Pfam" id="PF00501"/>
    </source>
</evidence>
<evidence type="ECO:0000313" key="8">
    <source>
        <dbReference type="EMBL" id="KAF7502873.1"/>
    </source>
</evidence>
<feature type="transmembrane region" description="Helical" evidence="5">
    <location>
        <begin position="83"/>
        <end position="102"/>
    </location>
</feature>
<dbReference type="SUPFAM" id="SSF56801">
    <property type="entry name" value="Acetyl-CoA synthetase-like"/>
    <property type="match status" value="1"/>
</dbReference>
<organism evidence="8 9">
    <name type="scientific">Endocarpon pusillum</name>
    <dbReference type="NCBI Taxonomy" id="364733"/>
    <lineage>
        <taxon>Eukaryota</taxon>
        <taxon>Fungi</taxon>
        <taxon>Dikarya</taxon>
        <taxon>Ascomycota</taxon>
        <taxon>Pezizomycotina</taxon>
        <taxon>Eurotiomycetes</taxon>
        <taxon>Chaetothyriomycetidae</taxon>
        <taxon>Verrucariales</taxon>
        <taxon>Verrucariaceae</taxon>
        <taxon>Endocarpon</taxon>
    </lineage>
</organism>
<proteinExistence type="inferred from homology"/>
<reference evidence="8" key="1">
    <citation type="submission" date="2020-02" db="EMBL/GenBank/DDBJ databases">
        <authorList>
            <person name="Palmer J.M."/>
        </authorList>
    </citation>
    <scope>NUCLEOTIDE SEQUENCE</scope>
    <source>
        <strain evidence="8">EPUS1.4</strain>
        <tissue evidence="8">Thallus</tissue>
    </source>
</reference>
<keyword evidence="5" id="KW-1133">Transmembrane helix</keyword>
<keyword evidence="4" id="KW-0067">ATP-binding</keyword>
<name>A0A8H7DZV4_9EURO</name>
<dbReference type="FunFam" id="3.40.50.12780:FF:000003">
    <property type="entry name" value="Long-chain-fatty-acid--CoA ligase FadD"/>
    <property type="match status" value="1"/>
</dbReference>
<dbReference type="Pfam" id="PF00501">
    <property type="entry name" value="AMP-binding"/>
    <property type="match status" value="1"/>
</dbReference>